<reference evidence="2" key="1">
    <citation type="submission" date="2023-09" db="EMBL/GenBank/DDBJ databases">
        <title>Flavobacterium sp. 20NA77.7 isolated from freshwater.</title>
        <authorList>
            <person name="Le V."/>
            <person name="Ko S.-R."/>
            <person name="Ahn C.-Y."/>
            <person name="Oh H.-M."/>
        </authorList>
    </citation>
    <scope>NUCLEOTIDE SEQUENCE</scope>
    <source>
        <strain evidence="2">20NA77.7</strain>
    </source>
</reference>
<dbReference type="Pfam" id="PF00535">
    <property type="entry name" value="Glycos_transf_2"/>
    <property type="match status" value="1"/>
</dbReference>
<organism evidence="2 3">
    <name type="scientific">Flavobacterium nakdongensis</name>
    <dbReference type="NCBI Taxonomy" id="3073563"/>
    <lineage>
        <taxon>Bacteria</taxon>
        <taxon>Pseudomonadati</taxon>
        <taxon>Bacteroidota</taxon>
        <taxon>Flavobacteriia</taxon>
        <taxon>Flavobacteriales</taxon>
        <taxon>Flavobacteriaceae</taxon>
        <taxon>Flavobacterium</taxon>
    </lineage>
</organism>
<dbReference type="Gene3D" id="3.90.550.10">
    <property type="entry name" value="Spore Coat Polysaccharide Biosynthesis Protein SpsA, Chain A"/>
    <property type="match status" value="1"/>
</dbReference>
<dbReference type="EMBL" id="CP133721">
    <property type="protein sequence ID" value="WMW78574.1"/>
    <property type="molecule type" value="Genomic_DNA"/>
</dbReference>
<feature type="domain" description="Glycosyltransferase 2-like" evidence="1">
    <location>
        <begin position="4"/>
        <end position="176"/>
    </location>
</feature>
<dbReference type="CDD" id="cd04196">
    <property type="entry name" value="GT_2_like_d"/>
    <property type="match status" value="1"/>
</dbReference>
<evidence type="ECO:0000313" key="2">
    <source>
        <dbReference type="EMBL" id="WMW78574.1"/>
    </source>
</evidence>
<name>A0ABY9RCM6_9FLAO</name>
<dbReference type="Proteomes" id="UP001180481">
    <property type="component" value="Chromosome"/>
</dbReference>
<protein>
    <submittedName>
        <fullName evidence="2">Glycosyltransferase family 2 protein</fullName>
    </submittedName>
</protein>
<sequence>MKVSVALCTYNGENYLNEQIDSILNQTRKVDEIVVCDDRSTDSTFEILEVYAKSYPDVFKVVKNETTLRSVKNFEKAISLCTGDVIFLSDQDDSWVPEKVANIIRFFEANPTINVVATNGYCMDENSDISAKYAFWDVPYLLENEGILFQYAKLISCVSNIATGASMAIRKEIVKDCLPFPEIKNFHHDEWMAIIACKSESFRMLPEKYFNYRIHSSQQVGGVFHAYTPKTKKMLVEVFDISNFSISFSNAKKKLKRYTIAHQRNVLLAKYVSPYQDYFKIIVAENETLYNELKKAMLQHYPIKARVLFLTDKWFNKRQLIRST</sequence>
<dbReference type="SUPFAM" id="SSF53448">
    <property type="entry name" value="Nucleotide-diphospho-sugar transferases"/>
    <property type="match status" value="1"/>
</dbReference>
<dbReference type="PANTHER" id="PTHR43685:SF2">
    <property type="entry name" value="GLYCOSYLTRANSFERASE 2-LIKE DOMAIN-CONTAINING PROTEIN"/>
    <property type="match status" value="1"/>
</dbReference>
<keyword evidence="3" id="KW-1185">Reference proteome</keyword>
<proteinExistence type="predicted"/>
<dbReference type="RefSeq" id="WP_309532871.1">
    <property type="nucleotide sequence ID" value="NZ_CP133721.1"/>
</dbReference>
<dbReference type="InterPro" id="IPR050834">
    <property type="entry name" value="Glycosyltransf_2"/>
</dbReference>
<accession>A0ABY9RCM6</accession>
<evidence type="ECO:0000313" key="3">
    <source>
        <dbReference type="Proteomes" id="UP001180481"/>
    </source>
</evidence>
<dbReference type="InterPro" id="IPR001173">
    <property type="entry name" value="Glyco_trans_2-like"/>
</dbReference>
<evidence type="ECO:0000259" key="1">
    <source>
        <dbReference type="Pfam" id="PF00535"/>
    </source>
</evidence>
<dbReference type="InterPro" id="IPR029044">
    <property type="entry name" value="Nucleotide-diphossugar_trans"/>
</dbReference>
<dbReference type="PANTHER" id="PTHR43685">
    <property type="entry name" value="GLYCOSYLTRANSFERASE"/>
    <property type="match status" value="1"/>
</dbReference>
<gene>
    <name evidence="2" type="ORF">RF683_03795</name>
</gene>